<dbReference type="EMBL" id="JACGWZ010000005">
    <property type="protein sequence ID" value="MBA8826266.1"/>
    <property type="molecule type" value="Genomic_DNA"/>
</dbReference>
<keyword evidence="2 4" id="KW-0238">DNA-binding</keyword>
<organism evidence="6 7">
    <name type="scientific">Halosaccharopolyspora lacisalsi</name>
    <dbReference type="NCBI Taxonomy" id="1000566"/>
    <lineage>
        <taxon>Bacteria</taxon>
        <taxon>Bacillati</taxon>
        <taxon>Actinomycetota</taxon>
        <taxon>Actinomycetes</taxon>
        <taxon>Pseudonocardiales</taxon>
        <taxon>Pseudonocardiaceae</taxon>
        <taxon>Halosaccharopolyspora</taxon>
    </lineage>
</organism>
<dbReference type="PANTHER" id="PTHR30055">
    <property type="entry name" value="HTH-TYPE TRANSCRIPTIONAL REGULATOR RUTR"/>
    <property type="match status" value="1"/>
</dbReference>
<name>A0A839E173_9PSEU</name>
<evidence type="ECO:0000313" key="6">
    <source>
        <dbReference type="EMBL" id="MBA8826266.1"/>
    </source>
</evidence>
<dbReference type="Pfam" id="PF00440">
    <property type="entry name" value="TetR_N"/>
    <property type="match status" value="1"/>
</dbReference>
<dbReference type="Pfam" id="PF17754">
    <property type="entry name" value="TetR_C_14"/>
    <property type="match status" value="1"/>
</dbReference>
<proteinExistence type="predicted"/>
<comment type="caution">
    <text evidence="6">The sequence shown here is derived from an EMBL/GenBank/DDBJ whole genome shotgun (WGS) entry which is preliminary data.</text>
</comment>
<feature type="DNA-binding region" description="H-T-H motif" evidence="4">
    <location>
        <begin position="30"/>
        <end position="49"/>
    </location>
</feature>
<dbReference type="Gene3D" id="1.10.357.10">
    <property type="entry name" value="Tetracycline Repressor, domain 2"/>
    <property type="match status" value="1"/>
</dbReference>
<gene>
    <name evidence="6" type="ORF">FHX42_003642</name>
</gene>
<dbReference type="PRINTS" id="PR00455">
    <property type="entry name" value="HTHTETR"/>
</dbReference>
<dbReference type="AlphaFoldDB" id="A0A839E173"/>
<evidence type="ECO:0000256" key="4">
    <source>
        <dbReference type="PROSITE-ProRule" id="PRU00335"/>
    </source>
</evidence>
<dbReference type="PROSITE" id="PS50977">
    <property type="entry name" value="HTH_TETR_2"/>
    <property type="match status" value="1"/>
</dbReference>
<evidence type="ECO:0000256" key="2">
    <source>
        <dbReference type="ARBA" id="ARBA00023125"/>
    </source>
</evidence>
<dbReference type="InterPro" id="IPR041347">
    <property type="entry name" value="MftR_C"/>
</dbReference>
<dbReference type="SUPFAM" id="SSF46689">
    <property type="entry name" value="Homeodomain-like"/>
    <property type="match status" value="1"/>
</dbReference>
<keyword evidence="7" id="KW-1185">Reference proteome</keyword>
<evidence type="ECO:0000313" key="7">
    <source>
        <dbReference type="Proteomes" id="UP000569329"/>
    </source>
</evidence>
<evidence type="ECO:0000259" key="5">
    <source>
        <dbReference type="PROSITE" id="PS50977"/>
    </source>
</evidence>
<dbReference type="RefSeq" id="WP_182545509.1">
    <property type="nucleotide sequence ID" value="NZ_JACGWZ010000005.1"/>
</dbReference>
<dbReference type="GO" id="GO:0003700">
    <property type="term" value="F:DNA-binding transcription factor activity"/>
    <property type="evidence" value="ECO:0007669"/>
    <property type="project" value="TreeGrafter"/>
</dbReference>
<dbReference type="Proteomes" id="UP000569329">
    <property type="component" value="Unassembled WGS sequence"/>
</dbReference>
<keyword evidence="3" id="KW-0804">Transcription</keyword>
<protein>
    <submittedName>
        <fullName evidence="6">AcrR family transcriptional regulator</fullName>
    </submittedName>
</protein>
<dbReference type="InterPro" id="IPR001647">
    <property type="entry name" value="HTH_TetR"/>
</dbReference>
<dbReference type="InterPro" id="IPR009057">
    <property type="entry name" value="Homeodomain-like_sf"/>
</dbReference>
<reference evidence="6 7" key="1">
    <citation type="submission" date="2020-07" db="EMBL/GenBank/DDBJ databases">
        <title>Sequencing the genomes of 1000 actinobacteria strains.</title>
        <authorList>
            <person name="Klenk H.-P."/>
        </authorList>
    </citation>
    <scope>NUCLEOTIDE SEQUENCE [LARGE SCALE GENOMIC DNA]</scope>
    <source>
        <strain evidence="6 7">DSM 45975</strain>
    </source>
</reference>
<dbReference type="InterPro" id="IPR050109">
    <property type="entry name" value="HTH-type_TetR-like_transc_reg"/>
</dbReference>
<keyword evidence="1" id="KW-0805">Transcription regulation</keyword>
<sequence length="198" mass="21610">MTERRRSRQRLEISREATRLFRERGVAATSGEQIAEGVGLSARTLWRYFRSKESCVEPLLAQSVDAFVATLRRWPAERLLEEHLAEDYRLPADAAPDDAAAVLDIVRMTREEPGLRAVWLVINERAEPVLADVLAGRGGQSADELAVRVQAAALNAALRITTEEAAVAGESDTVEDQLARLSEAVRAATHGLVGNAVA</sequence>
<evidence type="ECO:0000256" key="3">
    <source>
        <dbReference type="ARBA" id="ARBA00023163"/>
    </source>
</evidence>
<accession>A0A839E173</accession>
<feature type="domain" description="HTH tetR-type" evidence="5">
    <location>
        <begin position="7"/>
        <end position="67"/>
    </location>
</feature>
<dbReference type="GO" id="GO:0000976">
    <property type="term" value="F:transcription cis-regulatory region binding"/>
    <property type="evidence" value="ECO:0007669"/>
    <property type="project" value="TreeGrafter"/>
</dbReference>
<evidence type="ECO:0000256" key="1">
    <source>
        <dbReference type="ARBA" id="ARBA00023015"/>
    </source>
</evidence>
<dbReference type="PANTHER" id="PTHR30055:SF238">
    <property type="entry name" value="MYCOFACTOCIN BIOSYNTHESIS TRANSCRIPTIONAL REGULATOR MFTR-RELATED"/>
    <property type="match status" value="1"/>
</dbReference>